<dbReference type="PANTHER" id="PTHR47619">
    <property type="entry name" value="METALLO-HYDROLASE YYCJ-RELATED"/>
    <property type="match status" value="1"/>
</dbReference>
<sequence length="275" mass="30403">MKFSVLASGSTGNSFFIESKNSKLLVDAGLSGKQIERLLEEVGVNAADLDAILITHEHSDHIKGVGVLARRYQLPIYANSKTWEQLERQLGQIAEDQRLIMEVGETVEFGNIKVESYGLSHDAAEPMGFCFYEGEAKVSLTTDLGYVSQRIKDTVRDSDAYIFESNHDVEMLRMGSYPWNTKRRILSDVGHLSNDAAGEALGDILAGKGETVYLAHLSKENNMTELARLTVKNILEEYGFYEGEDIHLMDTSPVHPTAVQEIVRKGSGMTGNNGK</sequence>
<dbReference type="PANTHER" id="PTHR47619:SF1">
    <property type="entry name" value="EXODEOXYRIBONUCLEASE WALJ"/>
    <property type="match status" value="1"/>
</dbReference>
<comment type="function">
    <text evidence="2">Counteracts the endogenous Pycsar antiviral defense system. Phosphodiesterase that enables metal-dependent hydrolysis of host cyclic nucleotide Pycsar defense signals such as cCMP and cUMP.</text>
</comment>
<dbReference type="RefSeq" id="WP_057900190.1">
    <property type="nucleotide sequence ID" value="NZ_FNDE01000032.1"/>
</dbReference>
<dbReference type="SMART" id="SM00849">
    <property type="entry name" value="Lactamase_B"/>
    <property type="match status" value="1"/>
</dbReference>
<accession>A0A1G8DBQ0</accession>
<dbReference type="InterPro" id="IPR036866">
    <property type="entry name" value="RibonucZ/Hydroxyglut_hydro"/>
</dbReference>
<evidence type="ECO:0000256" key="3">
    <source>
        <dbReference type="ARBA" id="ARBA00048505"/>
    </source>
</evidence>
<organism evidence="5 6">
    <name type="scientific">Aneurinibacillus thermoaerophilus</name>
    <dbReference type="NCBI Taxonomy" id="143495"/>
    <lineage>
        <taxon>Bacteria</taxon>
        <taxon>Bacillati</taxon>
        <taxon>Bacillota</taxon>
        <taxon>Bacilli</taxon>
        <taxon>Bacillales</taxon>
        <taxon>Paenibacillaceae</taxon>
        <taxon>Aneurinibacillus group</taxon>
        <taxon>Aneurinibacillus</taxon>
    </lineage>
</organism>
<dbReference type="AlphaFoldDB" id="A0A1G8DBQ0"/>
<dbReference type="Pfam" id="PF12706">
    <property type="entry name" value="Lactamase_B_2"/>
    <property type="match status" value="1"/>
</dbReference>
<dbReference type="Gene3D" id="3.60.15.10">
    <property type="entry name" value="Ribonuclease Z/Hydroxyacylglutathione hydrolase-like"/>
    <property type="match status" value="1"/>
</dbReference>
<reference evidence="5 6" key="1">
    <citation type="submission" date="2016-10" db="EMBL/GenBank/DDBJ databases">
        <authorList>
            <person name="de Groot N.N."/>
        </authorList>
    </citation>
    <scope>NUCLEOTIDE SEQUENCE [LARGE SCALE GENOMIC DNA]</scope>
    <source>
        <strain evidence="5 6">L 420-91</strain>
    </source>
</reference>
<gene>
    <name evidence="5" type="ORF">SAMN04489735_10326</name>
</gene>
<feature type="domain" description="Metallo-beta-lactamase" evidence="4">
    <location>
        <begin position="11"/>
        <end position="191"/>
    </location>
</feature>
<dbReference type="CDD" id="cd07733">
    <property type="entry name" value="YycJ-like_MBL-fold"/>
    <property type="match status" value="1"/>
</dbReference>
<dbReference type="InterPro" id="IPR001279">
    <property type="entry name" value="Metallo-B-lactamas"/>
</dbReference>
<dbReference type="OrthoDB" id="9781189at2"/>
<dbReference type="Proteomes" id="UP000198956">
    <property type="component" value="Unassembled WGS sequence"/>
</dbReference>
<proteinExistence type="predicted"/>
<evidence type="ECO:0000313" key="5">
    <source>
        <dbReference type="EMBL" id="SDH55111.1"/>
    </source>
</evidence>
<evidence type="ECO:0000313" key="6">
    <source>
        <dbReference type="Proteomes" id="UP000198956"/>
    </source>
</evidence>
<comment type="catalytic activity">
    <reaction evidence="3">
        <text>3',5'-cyclic UMP + H2O = UMP + H(+)</text>
        <dbReference type="Rhea" id="RHEA:70575"/>
        <dbReference type="ChEBI" id="CHEBI:15377"/>
        <dbReference type="ChEBI" id="CHEBI:15378"/>
        <dbReference type="ChEBI" id="CHEBI:57865"/>
        <dbReference type="ChEBI" id="CHEBI:184387"/>
    </reaction>
    <physiologicalReaction direction="left-to-right" evidence="3">
        <dbReference type="Rhea" id="RHEA:70576"/>
    </physiologicalReaction>
</comment>
<evidence type="ECO:0000256" key="2">
    <source>
        <dbReference type="ARBA" id="ARBA00034301"/>
    </source>
</evidence>
<name>A0A1G8DBQ0_ANETH</name>
<dbReference type="EMBL" id="FNDE01000032">
    <property type="protein sequence ID" value="SDH55111.1"/>
    <property type="molecule type" value="Genomic_DNA"/>
</dbReference>
<evidence type="ECO:0000259" key="4">
    <source>
        <dbReference type="SMART" id="SM00849"/>
    </source>
</evidence>
<evidence type="ECO:0000256" key="1">
    <source>
        <dbReference type="ARBA" id="ARBA00034221"/>
    </source>
</evidence>
<dbReference type="InterPro" id="IPR052533">
    <property type="entry name" value="WalJ/YycJ-like"/>
</dbReference>
<comment type="catalytic activity">
    <reaction evidence="1">
        <text>3',5'-cyclic CMP + H2O = CMP + H(+)</text>
        <dbReference type="Rhea" id="RHEA:72675"/>
        <dbReference type="ChEBI" id="CHEBI:15377"/>
        <dbReference type="ChEBI" id="CHEBI:15378"/>
        <dbReference type="ChEBI" id="CHEBI:58003"/>
        <dbReference type="ChEBI" id="CHEBI:60377"/>
    </reaction>
    <physiologicalReaction direction="left-to-right" evidence="1">
        <dbReference type="Rhea" id="RHEA:72676"/>
    </physiologicalReaction>
</comment>
<dbReference type="SUPFAM" id="SSF56281">
    <property type="entry name" value="Metallo-hydrolase/oxidoreductase"/>
    <property type="match status" value="1"/>
</dbReference>
<protein>
    <submittedName>
        <fullName evidence="5">Phosphoribosyl 1,2-cyclic phosphodiesterase</fullName>
    </submittedName>
</protein>
<dbReference type="InterPro" id="IPR058121">
    <property type="entry name" value="WalJ/YycJ"/>
</dbReference>